<evidence type="ECO:0000259" key="4">
    <source>
        <dbReference type="PROSITE" id="PS50043"/>
    </source>
</evidence>
<dbReference type="SMART" id="SM00421">
    <property type="entry name" value="HTH_LUXR"/>
    <property type="match status" value="1"/>
</dbReference>
<dbReference type="SMART" id="SM00382">
    <property type="entry name" value="AAA"/>
    <property type="match status" value="1"/>
</dbReference>
<evidence type="ECO:0000256" key="2">
    <source>
        <dbReference type="ARBA" id="ARBA00023125"/>
    </source>
</evidence>
<dbReference type="SUPFAM" id="SSF52540">
    <property type="entry name" value="P-loop containing nucleoside triphosphate hydrolases"/>
    <property type="match status" value="1"/>
</dbReference>
<dbReference type="PROSITE" id="PS00622">
    <property type="entry name" value="HTH_LUXR_1"/>
    <property type="match status" value="1"/>
</dbReference>
<name>A0A7I7KYH9_9MYCO</name>
<dbReference type="Gene3D" id="3.40.50.300">
    <property type="entry name" value="P-loop containing nucleotide triphosphate hydrolases"/>
    <property type="match status" value="1"/>
</dbReference>
<dbReference type="EMBL" id="AP022569">
    <property type="protein sequence ID" value="BBX46864.1"/>
    <property type="molecule type" value="Genomic_DNA"/>
</dbReference>
<dbReference type="SUPFAM" id="SSF46894">
    <property type="entry name" value="C-terminal effector domain of the bipartite response regulators"/>
    <property type="match status" value="1"/>
</dbReference>
<keyword evidence="1" id="KW-0805">Transcription regulation</keyword>
<gene>
    <name evidence="5" type="ORF">MCOO_28790</name>
</gene>
<dbReference type="KEGG" id="mcoo:MCOO_28790"/>
<dbReference type="InterPro" id="IPR036388">
    <property type="entry name" value="WH-like_DNA-bd_sf"/>
</dbReference>
<evidence type="ECO:0000256" key="3">
    <source>
        <dbReference type="ARBA" id="ARBA00023163"/>
    </source>
</evidence>
<evidence type="ECO:0000313" key="6">
    <source>
        <dbReference type="Proteomes" id="UP000465866"/>
    </source>
</evidence>
<dbReference type="PANTHER" id="PTHR44688">
    <property type="entry name" value="DNA-BINDING TRANSCRIPTIONAL ACTIVATOR DEVR_DOSR"/>
    <property type="match status" value="1"/>
</dbReference>
<protein>
    <submittedName>
        <fullName evidence="5">Transcriptional regulator</fullName>
    </submittedName>
</protein>
<dbReference type="InterPro" id="IPR027417">
    <property type="entry name" value="P-loop_NTPase"/>
</dbReference>
<keyword evidence="3" id="KW-0804">Transcription</keyword>
<reference evidence="5 6" key="1">
    <citation type="journal article" date="2019" name="Emerg. Microbes Infect.">
        <title>Comprehensive subspecies identification of 175 nontuberculous mycobacteria species based on 7547 genomic profiles.</title>
        <authorList>
            <person name="Matsumoto Y."/>
            <person name="Kinjo T."/>
            <person name="Motooka D."/>
            <person name="Nabeya D."/>
            <person name="Jung N."/>
            <person name="Uechi K."/>
            <person name="Horii T."/>
            <person name="Iida T."/>
            <person name="Fujita J."/>
            <person name="Nakamura S."/>
        </authorList>
    </citation>
    <scope>NUCLEOTIDE SEQUENCE [LARGE SCALE GENOMIC DNA]</scope>
    <source>
        <strain evidence="5 6">JCM 12404</strain>
    </source>
</reference>
<dbReference type="Pfam" id="PF13191">
    <property type="entry name" value="AAA_16"/>
    <property type="match status" value="1"/>
</dbReference>
<dbReference type="InterPro" id="IPR041664">
    <property type="entry name" value="AAA_16"/>
</dbReference>
<proteinExistence type="predicted"/>
<evidence type="ECO:0000313" key="5">
    <source>
        <dbReference type="EMBL" id="BBX46864.1"/>
    </source>
</evidence>
<evidence type="ECO:0000256" key="1">
    <source>
        <dbReference type="ARBA" id="ARBA00023015"/>
    </source>
</evidence>
<dbReference type="Proteomes" id="UP000465866">
    <property type="component" value="Chromosome"/>
</dbReference>
<keyword evidence="6" id="KW-1185">Reference proteome</keyword>
<dbReference type="PRINTS" id="PR00038">
    <property type="entry name" value="HTHLUXR"/>
</dbReference>
<dbReference type="AlphaFoldDB" id="A0A7I7KYH9"/>
<dbReference type="CDD" id="cd06170">
    <property type="entry name" value="LuxR_C_like"/>
    <property type="match status" value="1"/>
</dbReference>
<dbReference type="InterPro" id="IPR000792">
    <property type="entry name" value="Tscrpt_reg_LuxR_C"/>
</dbReference>
<dbReference type="GO" id="GO:0003677">
    <property type="term" value="F:DNA binding"/>
    <property type="evidence" value="ECO:0007669"/>
    <property type="project" value="UniProtKB-KW"/>
</dbReference>
<dbReference type="InterPro" id="IPR003593">
    <property type="entry name" value="AAA+_ATPase"/>
</dbReference>
<dbReference type="Gene3D" id="1.10.10.10">
    <property type="entry name" value="Winged helix-like DNA-binding domain superfamily/Winged helix DNA-binding domain"/>
    <property type="match status" value="1"/>
</dbReference>
<feature type="domain" description="HTH luxR-type" evidence="4">
    <location>
        <begin position="811"/>
        <end position="876"/>
    </location>
</feature>
<accession>A0A7I7KYH9</accession>
<dbReference type="PANTHER" id="PTHR44688:SF16">
    <property type="entry name" value="DNA-BINDING TRANSCRIPTIONAL ACTIVATOR DEVR_DOSR"/>
    <property type="match status" value="1"/>
</dbReference>
<dbReference type="Pfam" id="PF00196">
    <property type="entry name" value="GerE"/>
    <property type="match status" value="1"/>
</dbReference>
<dbReference type="InterPro" id="IPR016032">
    <property type="entry name" value="Sig_transdc_resp-reg_C-effctor"/>
</dbReference>
<keyword evidence="2" id="KW-0238">DNA-binding</keyword>
<dbReference type="PROSITE" id="PS50043">
    <property type="entry name" value="HTH_LUXR_2"/>
    <property type="match status" value="1"/>
</dbReference>
<dbReference type="GO" id="GO:0006355">
    <property type="term" value="P:regulation of DNA-templated transcription"/>
    <property type="evidence" value="ECO:0007669"/>
    <property type="project" value="InterPro"/>
</dbReference>
<sequence length="878" mass="93500">MSGIAVSSLVVDTRSWPIVRREDEFGTIRSALAGTQDFAGIVLFGDAGVGKTTLARAVTQSLPTPVHWVAGTESARSIPLGVFAHLVGPAASRDPIAGLAAARETIRSAEHSIIGVDDAHLLDHLSATLVHQLALEGSVRIVAAVRDGETVPDAITSLWKDGYLKRLRLTPFSKTQCLALVEEALGGRLEGLSGDLMWTASCGNALYIRHLVEGALEAGTLRQVRGVWQLRGRTAVTSELASLLDARIEQLPEDEAHTLQLLAFAEPLSLDTLSTLVGPDTVEGVERRGLIRVVEDSHTLDVRFTHPLYGEVIRRGLGRAATRRLKGELFSAMHQQPVHAPAQRIRLAELALDSDSTADSELFAAAAHDAIALTNITLGERLARASVERGGGLVASELLARSLLWQGRAAEAEDVLNAFDPDSMNELELVRWGMARIANLHWSMGDAARADEVLHLLQRRVSHPALRLVVEGVASATRAFENLLDEAAVASQRVLDDATASPWALIWAVFGGTLAAALAGRVDDAAAIVERGRQIENELDSLLRYPTMFGEIRALTLAGEFDDAEARSGHIGQISSPGQYLAWGMSNILLGAVEVARGRFDLAAPRMEETVAALAAESAASWSFPAAMLLAQSHCVLGNVDAAAKTVNELRGKVGRHVAVFEPQFRLVEAWLAAAEGHVSGAISRALEAADLARDSGQRAVEMVALHDAARFGDLTSLQRLVDIAHTIGGRLAAPLATYGAALLSSDADELCSAAEQFESIGALLSAADAAAQAAALFRAADDRRHAQDCAATADRLAAACGGVHTPALEMASQPLPLSPREREIASFVSQGLSNRDIADRLVVSTRTVEGHIYRACIKLDVTDREGLALVIRRGRGD</sequence>
<organism evidence="5 6">
    <name type="scientific">Mycobacterium cookii</name>
    <dbReference type="NCBI Taxonomy" id="1775"/>
    <lineage>
        <taxon>Bacteria</taxon>
        <taxon>Bacillati</taxon>
        <taxon>Actinomycetota</taxon>
        <taxon>Actinomycetes</taxon>
        <taxon>Mycobacteriales</taxon>
        <taxon>Mycobacteriaceae</taxon>
        <taxon>Mycobacterium</taxon>
    </lineage>
</organism>